<dbReference type="PANTHER" id="PTHR43830:SF3">
    <property type="entry name" value="PROTEIN PSP1"/>
    <property type="match status" value="1"/>
</dbReference>
<dbReference type="GO" id="GO:0005737">
    <property type="term" value="C:cytoplasm"/>
    <property type="evidence" value="ECO:0007669"/>
    <property type="project" value="TreeGrafter"/>
</dbReference>
<accession>A0A2M6K8K4</accession>
<dbReference type="EMBL" id="PCWW01000058">
    <property type="protein sequence ID" value="PIR13088.1"/>
    <property type="molecule type" value="Genomic_DNA"/>
</dbReference>
<dbReference type="Pfam" id="PF04468">
    <property type="entry name" value="PSP1"/>
    <property type="match status" value="1"/>
</dbReference>
<gene>
    <name evidence="2" type="ORF">COV49_03350</name>
</gene>
<reference evidence="2 3" key="1">
    <citation type="submission" date="2017-09" db="EMBL/GenBank/DDBJ databases">
        <title>Depth-based differentiation of microbial function through sediment-hosted aquifers and enrichment of novel symbionts in the deep terrestrial subsurface.</title>
        <authorList>
            <person name="Probst A.J."/>
            <person name="Ladd B."/>
            <person name="Jarett J.K."/>
            <person name="Geller-Mcgrath D.E."/>
            <person name="Sieber C.M."/>
            <person name="Emerson J.B."/>
            <person name="Anantharaman K."/>
            <person name="Thomas B.C."/>
            <person name="Malmstrom R."/>
            <person name="Stieglmeier M."/>
            <person name="Klingl A."/>
            <person name="Woyke T."/>
            <person name="Ryan C.M."/>
            <person name="Banfield J.F."/>
        </authorList>
    </citation>
    <scope>NUCLEOTIDE SEQUENCE [LARGE SCALE GENOMIC DNA]</scope>
    <source>
        <strain evidence="2">CG11_big_fil_rev_8_21_14_0_20_39_10</strain>
    </source>
</reference>
<proteinExistence type="predicted"/>
<dbReference type="InterPro" id="IPR007557">
    <property type="entry name" value="PSP1_C"/>
</dbReference>
<dbReference type="Proteomes" id="UP000230869">
    <property type="component" value="Unassembled WGS sequence"/>
</dbReference>
<evidence type="ECO:0000259" key="1">
    <source>
        <dbReference type="PROSITE" id="PS51411"/>
    </source>
</evidence>
<dbReference type="PROSITE" id="PS51411">
    <property type="entry name" value="PSP1_C"/>
    <property type="match status" value="1"/>
</dbReference>
<dbReference type="InterPro" id="IPR047767">
    <property type="entry name" value="PSP1-like"/>
</dbReference>
<comment type="caution">
    <text evidence="2">The sequence shown here is derived from an EMBL/GenBank/DDBJ whole genome shotgun (WGS) entry which is preliminary data.</text>
</comment>
<dbReference type="PANTHER" id="PTHR43830">
    <property type="entry name" value="PROTEIN PSP1"/>
    <property type="match status" value="1"/>
</dbReference>
<evidence type="ECO:0000313" key="2">
    <source>
        <dbReference type="EMBL" id="PIR13088.1"/>
    </source>
</evidence>
<feature type="domain" description="PSP1 C-terminal" evidence="1">
    <location>
        <begin position="89"/>
        <end position="173"/>
    </location>
</feature>
<protein>
    <submittedName>
        <fullName evidence="2">Stage 0 sporulation protein</fullName>
    </submittedName>
</protein>
<evidence type="ECO:0000313" key="3">
    <source>
        <dbReference type="Proteomes" id="UP000230869"/>
    </source>
</evidence>
<dbReference type="NCBIfam" id="NF041131">
    <property type="entry name" value="RicT_YaaT_fam"/>
    <property type="match status" value="1"/>
</dbReference>
<sequence length="296" mass="33677">MKIVRVQFTPWDKPYNFSLNNLDLVQGDMVVVKTELGTELGKILEIKDISKEELAKDGFLGGLREFSEEKDEAEEEKETTDNGQKREIKPILRKATRIDLDSLPKAEDSKKALDYCKQMIDKHELEMKLVDAHFSFDGSRLTFAFIADGRVDFRELVKDLTRNFNRTIRLHQIGIRDEAKLCGDYGHCGRVLCCRKFLKDLASITSEMAEAQQCVHRGSERISGMCGRLMCCLAYEQLGYEEMAKKMPAIGAKVNVDGKRGIVVGHHVLKQSVNVEFKGEKGDDRIVTEVDLNRKK</sequence>
<dbReference type="AlphaFoldDB" id="A0A2M6K8K4"/>
<organism evidence="2 3">
    <name type="scientific">Candidatus Falkowbacteria bacterium CG11_big_fil_rev_8_21_14_0_20_39_10</name>
    <dbReference type="NCBI Taxonomy" id="1974570"/>
    <lineage>
        <taxon>Bacteria</taxon>
        <taxon>Candidatus Falkowiibacteriota</taxon>
    </lineage>
</organism>
<name>A0A2M6K8K4_9BACT</name>